<gene>
    <name evidence="1" type="ORF">DMY87_07195</name>
</gene>
<reference evidence="1 2" key="1">
    <citation type="submission" date="2018-06" db="EMBL/GenBank/DDBJ databases">
        <title>Rhizobium wuzhouense sp. nov., isolated from roots of Oryza officinalis.</title>
        <authorList>
            <person name="Yuan T."/>
        </authorList>
    </citation>
    <scope>NUCLEOTIDE SEQUENCE [LARGE SCALE GENOMIC DNA]</scope>
    <source>
        <strain evidence="1 2">W44</strain>
    </source>
</reference>
<comment type="caution">
    <text evidence="1">The sequence shown here is derived from an EMBL/GenBank/DDBJ whole genome shotgun (WGS) entry which is preliminary data.</text>
</comment>
<dbReference type="Proteomes" id="UP000247536">
    <property type="component" value="Unassembled WGS sequence"/>
</dbReference>
<name>A0ABX5NXI9_9HYPH</name>
<dbReference type="RefSeq" id="WP_110790620.1">
    <property type="nucleotide sequence ID" value="NZ_QJRY01000002.1"/>
</dbReference>
<evidence type="ECO:0000313" key="2">
    <source>
        <dbReference type="Proteomes" id="UP000247536"/>
    </source>
</evidence>
<sequence length="159" mass="17444">MAVAGWNGEGQPAVEAQGYFDESLLASIYSSSFVEVYRLAQKVDELQDGQGYMTGYDVVIGGQDSCPLKDVRFETLAPVGAVTPVAVYFDAMSCFGHAPNLKEPGTIFHVIEQDGHYVIDNFWNRDYAAGNIETSVKAEYAALTHSYLDFLVTGSWPKQ</sequence>
<accession>A0ABX5NXI9</accession>
<proteinExistence type="predicted"/>
<protein>
    <submittedName>
        <fullName evidence="1">Uncharacterized protein</fullName>
    </submittedName>
</protein>
<keyword evidence="2" id="KW-1185">Reference proteome</keyword>
<organism evidence="1 2">
    <name type="scientific">Rhizobium wuzhouense</name>
    <dbReference type="NCBI Taxonomy" id="1986026"/>
    <lineage>
        <taxon>Bacteria</taxon>
        <taxon>Pseudomonadati</taxon>
        <taxon>Pseudomonadota</taxon>
        <taxon>Alphaproteobacteria</taxon>
        <taxon>Hyphomicrobiales</taxon>
        <taxon>Rhizobiaceae</taxon>
        <taxon>Rhizobium/Agrobacterium group</taxon>
        <taxon>Rhizobium</taxon>
    </lineage>
</organism>
<dbReference type="EMBL" id="QJRY01000002">
    <property type="protein sequence ID" value="PYB75232.1"/>
    <property type="molecule type" value="Genomic_DNA"/>
</dbReference>
<evidence type="ECO:0000313" key="1">
    <source>
        <dbReference type="EMBL" id="PYB75232.1"/>
    </source>
</evidence>